<organism evidence="2 3">
    <name type="scientific">Perkinsus chesapeaki</name>
    <name type="common">Clam parasite</name>
    <name type="synonym">Perkinsus andrewsi</name>
    <dbReference type="NCBI Taxonomy" id="330153"/>
    <lineage>
        <taxon>Eukaryota</taxon>
        <taxon>Sar</taxon>
        <taxon>Alveolata</taxon>
        <taxon>Perkinsozoa</taxon>
        <taxon>Perkinsea</taxon>
        <taxon>Perkinsida</taxon>
        <taxon>Perkinsidae</taxon>
        <taxon>Perkinsus</taxon>
    </lineage>
</organism>
<dbReference type="OrthoDB" id="415678at2759"/>
<evidence type="ECO:0000256" key="1">
    <source>
        <dbReference type="SAM" id="SignalP"/>
    </source>
</evidence>
<dbReference type="InterPro" id="IPR011042">
    <property type="entry name" value="6-blade_b-propeller_TolB-like"/>
</dbReference>
<dbReference type="AlphaFoldDB" id="A0A7J6N1C4"/>
<name>A0A7J6N1C4_PERCH</name>
<keyword evidence="1" id="KW-0732">Signal</keyword>
<gene>
    <name evidence="2" type="ORF">FOL47_002773</name>
</gene>
<evidence type="ECO:0000313" key="3">
    <source>
        <dbReference type="Proteomes" id="UP000591131"/>
    </source>
</evidence>
<feature type="chain" id="PRO_5029892705" evidence="1">
    <location>
        <begin position="19"/>
        <end position="517"/>
    </location>
</feature>
<keyword evidence="3" id="KW-1185">Reference proteome</keyword>
<sequence length="517" mass="55825">MICLLLPLVHLGLSIVSSQPPSDCLRIGSLSETSDSRMFELPHRFDEIRTGNSSNITSSSNCGMHFTVGDTLCIGARELTVSAAAATVASVKDRLNEAAQVRRKWGLVIQLGSDHRAYLGQNFTWGTCQLNDEDGRRQRRVLMQGLHHDSRLYLDGTGQRQASDGTEVHASVCHGRLLVTHPSKRLVYLYHSIPSHFTHAGNRKRVDVVAGEDGKLLYPSDIALLEFNGVTSTGQPGRYYGYVVVCDMHAHRVVLYPPPGTASPASMARVIAGSSGGLPGADLSSLNSPNAIAIDPDAPLSELPYSSLFISDSGNDRIVRWRFGAVRGEIVAFTNARDLLLRPSGLFVATSTEVLLLQGRSSDTCPVLSSLMNQFGNDQCTAVDQKAETSSTSLAPLRLSINVESYPRHLLRENRTKLAPTVTSVDAEASEVYTFAAPGKVSFGQSPDSLVIVSDGGNDTSLGWVNIDTELSFSCGGCSALVVNAEVYSKDCTMFSIQPASGELVEWHNHDCVSRKD</sequence>
<protein>
    <submittedName>
        <fullName evidence="2">Uncharacterized protein</fullName>
    </submittedName>
</protein>
<reference evidence="2 3" key="1">
    <citation type="submission" date="2020-04" db="EMBL/GenBank/DDBJ databases">
        <title>Perkinsus chesapeaki whole genome sequence.</title>
        <authorList>
            <person name="Bogema D.R."/>
        </authorList>
    </citation>
    <scope>NUCLEOTIDE SEQUENCE [LARGE SCALE GENOMIC DNA]</scope>
    <source>
        <strain evidence="2">ATCC PRA-425</strain>
    </source>
</reference>
<dbReference type="SUPFAM" id="SSF63829">
    <property type="entry name" value="Calcium-dependent phosphotriesterase"/>
    <property type="match status" value="1"/>
</dbReference>
<dbReference type="Proteomes" id="UP000591131">
    <property type="component" value="Unassembled WGS sequence"/>
</dbReference>
<evidence type="ECO:0000313" key="2">
    <source>
        <dbReference type="EMBL" id="KAF4677210.1"/>
    </source>
</evidence>
<dbReference type="EMBL" id="JAAPAO010000018">
    <property type="protein sequence ID" value="KAF4677210.1"/>
    <property type="molecule type" value="Genomic_DNA"/>
</dbReference>
<dbReference type="Gene3D" id="2.120.10.30">
    <property type="entry name" value="TolB, C-terminal domain"/>
    <property type="match status" value="1"/>
</dbReference>
<proteinExistence type="predicted"/>
<comment type="caution">
    <text evidence="2">The sequence shown here is derived from an EMBL/GenBank/DDBJ whole genome shotgun (WGS) entry which is preliminary data.</text>
</comment>
<feature type="signal peptide" evidence="1">
    <location>
        <begin position="1"/>
        <end position="18"/>
    </location>
</feature>
<accession>A0A7J6N1C4</accession>